<protein>
    <recommendedName>
        <fullName evidence="5">Ubiquitin receptor RAD23</fullName>
    </recommendedName>
    <alternativeName>
        <fullName evidence="5">DNA repair protein RAD23</fullName>
    </alternativeName>
</protein>
<reference evidence="9" key="1">
    <citation type="submission" date="2021-01" db="EMBL/GenBank/DDBJ databases">
        <authorList>
            <person name="Corre E."/>
            <person name="Pelletier E."/>
            <person name="Niang G."/>
            <person name="Scheremetjew M."/>
            <person name="Finn R."/>
            <person name="Kale V."/>
            <person name="Holt S."/>
            <person name="Cochrane G."/>
            <person name="Meng A."/>
            <person name="Brown T."/>
            <person name="Cohen L."/>
        </authorList>
    </citation>
    <scope>NUCLEOTIDE SEQUENCE</scope>
    <source>
        <strain evidence="9">CCMP1897</strain>
    </source>
</reference>
<dbReference type="InterPro" id="IPR004806">
    <property type="entry name" value="Rad23"/>
</dbReference>
<dbReference type="GO" id="GO:0006289">
    <property type="term" value="P:nucleotide-excision repair"/>
    <property type="evidence" value="ECO:0007669"/>
    <property type="project" value="UniProtKB-UniRule"/>
</dbReference>
<dbReference type="SMART" id="SM00727">
    <property type="entry name" value="STI1"/>
    <property type="match status" value="1"/>
</dbReference>
<dbReference type="InterPro" id="IPR009060">
    <property type="entry name" value="UBA-like_sf"/>
</dbReference>
<evidence type="ECO:0000256" key="3">
    <source>
        <dbReference type="ARBA" id="ARBA00023204"/>
    </source>
</evidence>
<evidence type="ECO:0000256" key="6">
    <source>
        <dbReference type="SAM" id="MobiDB-lite"/>
    </source>
</evidence>
<dbReference type="InterPro" id="IPR029071">
    <property type="entry name" value="Ubiquitin-like_domsf"/>
</dbReference>
<dbReference type="FunFam" id="1.10.8.10:FF:000003">
    <property type="entry name" value="UV excision repair protein RAD23 homolog"/>
    <property type="match status" value="1"/>
</dbReference>
<feature type="non-terminal residue" evidence="9">
    <location>
        <position position="1"/>
    </location>
</feature>
<feature type="region of interest" description="Disordered" evidence="6">
    <location>
        <begin position="216"/>
        <end position="260"/>
    </location>
</feature>
<dbReference type="PROSITE" id="PS50030">
    <property type="entry name" value="UBA"/>
    <property type="match status" value="2"/>
</dbReference>
<dbReference type="PRINTS" id="PR01839">
    <property type="entry name" value="RAD23PROTEIN"/>
</dbReference>
<dbReference type="InterPro" id="IPR015940">
    <property type="entry name" value="UBA"/>
</dbReference>
<dbReference type="Gene3D" id="3.10.20.90">
    <property type="entry name" value="Phosphatidylinositol 3-kinase Catalytic Subunit, Chain A, domain 1"/>
    <property type="match status" value="1"/>
</dbReference>
<dbReference type="CDD" id="cd01805">
    <property type="entry name" value="Ubl_Rad23"/>
    <property type="match status" value="1"/>
</dbReference>
<feature type="compositionally biased region" description="Low complexity" evidence="6">
    <location>
        <begin position="141"/>
        <end position="157"/>
    </location>
</feature>
<feature type="domain" description="Ubiquitin-like" evidence="8">
    <location>
        <begin position="15"/>
        <end position="92"/>
    </location>
</feature>
<dbReference type="AlphaFoldDB" id="A0A7S3UA55"/>
<dbReference type="GO" id="GO:0043130">
    <property type="term" value="F:ubiquitin binding"/>
    <property type="evidence" value="ECO:0007669"/>
    <property type="project" value="UniProtKB-UniRule"/>
</dbReference>
<dbReference type="InterPro" id="IPR006636">
    <property type="entry name" value="STI1_HS-bd"/>
</dbReference>
<dbReference type="InterPro" id="IPR015360">
    <property type="entry name" value="XPC-bd"/>
</dbReference>
<comment type="subcellular location">
    <subcellularLocation>
        <location evidence="5">Nucleus</location>
    </subcellularLocation>
    <subcellularLocation>
        <location evidence="5">Cytoplasm</location>
    </subcellularLocation>
</comment>
<evidence type="ECO:0000256" key="5">
    <source>
        <dbReference type="RuleBase" id="RU367049"/>
    </source>
</evidence>
<feature type="compositionally biased region" description="Polar residues" evidence="6">
    <location>
        <begin position="218"/>
        <end position="227"/>
    </location>
</feature>
<proteinExistence type="inferred from homology"/>
<sequence>VDVPKRGVRRRRTGMKLTLKTVAGKQFQVEAEAEEKVAQIKQKVQDVQGDALPKERQVLIFQGKILKDDTTLADNGVTENGFLVVMANKAKTTASQPAPEATPKTSAKTASPTTPATTSGGQQVAEEEPKAPKEEPKAPEKPAQAAEEAAPTSAPAEGDYTSAASHLVTGTELEATVKNIVEMGFPEDQVKQAMRAAFNNPDRAVEYLMTGIPATETAAVSNPQPRSATEGGAPEGGAPTAQPFDMFQQGGQGATGEEGEAGEGALDFLRDNQQFQALRTMVQANPQILQPMLQELGKQNPRLLDLINSNQQEFLQLLNEPLPEGASAEQLMEGLMGEGAEGEGHGATEIQITPEENEAIQRLEAMGFDRALVIQAFFACDKDEALAANFLLEHGNDME</sequence>
<evidence type="ECO:0000259" key="7">
    <source>
        <dbReference type="PROSITE" id="PS50030"/>
    </source>
</evidence>
<dbReference type="EMBL" id="HBIS01001814">
    <property type="protein sequence ID" value="CAE0607787.1"/>
    <property type="molecule type" value="Transcribed_RNA"/>
</dbReference>
<organism evidence="9">
    <name type="scientific">Picocystis salinarum</name>
    <dbReference type="NCBI Taxonomy" id="88271"/>
    <lineage>
        <taxon>Eukaryota</taxon>
        <taxon>Viridiplantae</taxon>
        <taxon>Chlorophyta</taxon>
        <taxon>Picocystophyceae</taxon>
        <taxon>Picocystales</taxon>
        <taxon>Picocystaceae</taxon>
        <taxon>Picocystis</taxon>
    </lineage>
</organism>
<dbReference type="SUPFAM" id="SSF46934">
    <property type="entry name" value="UBA-like"/>
    <property type="match status" value="2"/>
</dbReference>
<dbReference type="SMART" id="SM00165">
    <property type="entry name" value="UBA"/>
    <property type="match status" value="2"/>
</dbReference>
<dbReference type="PANTHER" id="PTHR10621">
    <property type="entry name" value="UV EXCISION REPAIR PROTEIN RAD23"/>
    <property type="match status" value="1"/>
</dbReference>
<dbReference type="GO" id="GO:0005654">
    <property type="term" value="C:nucleoplasm"/>
    <property type="evidence" value="ECO:0007669"/>
    <property type="project" value="TreeGrafter"/>
</dbReference>
<feature type="region of interest" description="Disordered" evidence="6">
    <location>
        <begin position="93"/>
        <end position="160"/>
    </location>
</feature>
<feature type="domain" description="UBA" evidence="7">
    <location>
        <begin position="354"/>
        <end position="394"/>
    </location>
</feature>
<dbReference type="FunFam" id="1.10.8.10:FF:000002">
    <property type="entry name" value="UV excision repair protein RAD23 homolog"/>
    <property type="match status" value="1"/>
</dbReference>
<dbReference type="Gene3D" id="1.10.8.10">
    <property type="entry name" value="DNA helicase RuvA subunit, C-terminal domain"/>
    <property type="match status" value="2"/>
</dbReference>
<comment type="similarity">
    <text evidence="5">Belongs to the RAD23 family.</text>
</comment>
<evidence type="ECO:0000259" key="8">
    <source>
        <dbReference type="PROSITE" id="PS50053"/>
    </source>
</evidence>
<keyword evidence="2 5" id="KW-0227">DNA damage</keyword>
<name>A0A7S3UA55_9CHLO</name>
<evidence type="ECO:0000256" key="4">
    <source>
        <dbReference type="ARBA" id="ARBA00023242"/>
    </source>
</evidence>
<accession>A0A7S3UA55</accession>
<keyword evidence="4 5" id="KW-0539">Nucleus</keyword>
<dbReference type="FunFam" id="1.10.10.540:FF:000001">
    <property type="entry name" value="UV excision repair protein RAD23 B"/>
    <property type="match status" value="1"/>
</dbReference>
<gene>
    <name evidence="9" type="ORF">PSAL00342_LOCUS1604</name>
</gene>
<dbReference type="SUPFAM" id="SSF101238">
    <property type="entry name" value="XPC-binding domain"/>
    <property type="match status" value="1"/>
</dbReference>
<feature type="compositionally biased region" description="Basic and acidic residues" evidence="6">
    <location>
        <begin position="127"/>
        <end position="140"/>
    </location>
</feature>
<dbReference type="Gene3D" id="1.10.10.540">
    <property type="entry name" value="XPC-binding domain"/>
    <property type="match status" value="1"/>
</dbReference>
<dbReference type="GO" id="GO:0070628">
    <property type="term" value="F:proteasome binding"/>
    <property type="evidence" value="ECO:0007669"/>
    <property type="project" value="TreeGrafter"/>
</dbReference>
<evidence type="ECO:0000313" key="9">
    <source>
        <dbReference type="EMBL" id="CAE0607787.1"/>
    </source>
</evidence>
<dbReference type="InterPro" id="IPR000626">
    <property type="entry name" value="Ubiquitin-like_dom"/>
</dbReference>
<dbReference type="PROSITE" id="PS50053">
    <property type="entry name" value="UBIQUITIN_2"/>
    <property type="match status" value="1"/>
</dbReference>
<keyword evidence="3 5" id="KW-0234">DNA repair</keyword>
<keyword evidence="5" id="KW-0963">Cytoplasm</keyword>
<dbReference type="Pfam" id="PF00627">
    <property type="entry name" value="UBA"/>
    <property type="match status" value="2"/>
</dbReference>
<evidence type="ECO:0000256" key="1">
    <source>
        <dbReference type="ARBA" id="ARBA00022737"/>
    </source>
</evidence>
<dbReference type="Pfam" id="PF09280">
    <property type="entry name" value="XPC-binding"/>
    <property type="match status" value="1"/>
</dbReference>
<feature type="compositionally biased region" description="Low complexity" evidence="6">
    <location>
        <begin position="228"/>
        <end position="241"/>
    </location>
</feature>
<dbReference type="CDD" id="cd14280">
    <property type="entry name" value="UBA1_Rad23_like"/>
    <property type="match status" value="1"/>
</dbReference>
<dbReference type="PANTHER" id="PTHR10621:SF0">
    <property type="entry name" value="UV EXCISION REPAIR PROTEIN RAD23"/>
    <property type="match status" value="1"/>
</dbReference>
<dbReference type="GO" id="GO:0043161">
    <property type="term" value="P:proteasome-mediated ubiquitin-dependent protein catabolic process"/>
    <property type="evidence" value="ECO:0007669"/>
    <property type="project" value="UniProtKB-UniRule"/>
</dbReference>
<dbReference type="GO" id="GO:0005829">
    <property type="term" value="C:cytosol"/>
    <property type="evidence" value="ECO:0007669"/>
    <property type="project" value="TreeGrafter"/>
</dbReference>
<dbReference type="GO" id="GO:0031593">
    <property type="term" value="F:polyubiquitin modification-dependent protein binding"/>
    <property type="evidence" value="ECO:0007669"/>
    <property type="project" value="UniProtKB-UniRule"/>
</dbReference>
<dbReference type="GO" id="GO:0003684">
    <property type="term" value="F:damaged DNA binding"/>
    <property type="evidence" value="ECO:0007669"/>
    <property type="project" value="UniProtKB-UniRule"/>
</dbReference>
<feature type="compositionally biased region" description="Low complexity" evidence="6">
    <location>
        <begin position="97"/>
        <end position="119"/>
    </location>
</feature>
<dbReference type="NCBIfam" id="TIGR00601">
    <property type="entry name" value="rad23"/>
    <property type="match status" value="1"/>
</dbReference>
<evidence type="ECO:0000256" key="2">
    <source>
        <dbReference type="ARBA" id="ARBA00022763"/>
    </source>
</evidence>
<keyword evidence="1" id="KW-0677">Repeat</keyword>
<comment type="function">
    <text evidence="5">Multiubiquitin chain receptor involved in modulation of proteasomal degradation. Involved in nucleotide excision repair.</text>
</comment>
<dbReference type="Pfam" id="PF00240">
    <property type="entry name" value="ubiquitin"/>
    <property type="match status" value="1"/>
</dbReference>
<feature type="domain" description="UBA" evidence="7">
    <location>
        <begin position="171"/>
        <end position="211"/>
    </location>
</feature>
<dbReference type="SMART" id="SM00213">
    <property type="entry name" value="UBQ"/>
    <property type="match status" value="1"/>
</dbReference>
<dbReference type="InterPro" id="IPR036353">
    <property type="entry name" value="XPC-bd_sf"/>
</dbReference>
<dbReference type="SUPFAM" id="SSF54236">
    <property type="entry name" value="Ubiquitin-like"/>
    <property type="match status" value="1"/>
</dbReference>